<dbReference type="SUPFAM" id="SSF51161">
    <property type="entry name" value="Trimeric LpxA-like enzymes"/>
    <property type="match status" value="1"/>
</dbReference>
<dbReference type="InterPro" id="IPR011004">
    <property type="entry name" value="Trimer_LpxA-like_sf"/>
</dbReference>
<dbReference type="STRING" id="1266370.NITGR_170010"/>
<keyword evidence="1" id="KW-0808">Transferase</keyword>
<comment type="caution">
    <text evidence="1">The sequence shown here is derived from an EMBL/GenBank/DDBJ whole genome shotgun (WGS) entry which is preliminary data.</text>
</comment>
<name>M1YH35_NITG3</name>
<evidence type="ECO:0000313" key="1">
    <source>
        <dbReference type="EMBL" id="CCQ89753.1"/>
    </source>
</evidence>
<evidence type="ECO:0000313" key="2">
    <source>
        <dbReference type="Proteomes" id="UP000011704"/>
    </source>
</evidence>
<proteinExistence type="predicted"/>
<protein>
    <submittedName>
        <fullName evidence="1">Serine O-acetyltransferase</fullName>
    </submittedName>
</protein>
<dbReference type="InParanoid" id="M1YH35"/>
<dbReference type="OrthoDB" id="2643438at2"/>
<dbReference type="Gene3D" id="2.160.10.10">
    <property type="entry name" value="Hexapeptide repeat proteins"/>
    <property type="match status" value="1"/>
</dbReference>
<dbReference type="Proteomes" id="UP000011704">
    <property type="component" value="Unassembled WGS sequence"/>
</dbReference>
<sequence>MDLSLTRPELLQFTVDQLNHFFPDSRPALPDEMQRAFDQSLERLEFCFARVRNPYFHKEGAPRFNHLNSDQYAMYLYTLSRVLHENGGDPSLCEKIFYMNKTLHGLDCFFSVQLPDVFLFMHPLGTVLGKAEYGNYFFVSQNCTVGDNFDGEYPRLGEGVALYAGASVIGACDIGDNCEVGADASLYKRKVESGRMVFGKHPHNESRPVSTDVKTKHFR</sequence>
<dbReference type="RefSeq" id="WP_005006482.1">
    <property type="nucleotide sequence ID" value="NZ_HG422173.1"/>
</dbReference>
<dbReference type="HOGENOM" id="CLU_107086_0_0_0"/>
<accession>M1YH35</accession>
<reference evidence="1 2" key="1">
    <citation type="journal article" date="2013" name="Front. Microbiol.">
        <title>The genome of Nitrospina gracilis illuminates the metabolism and evolution of the major marine nitrite oxidizer.</title>
        <authorList>
            <person name="Luecker S."/>
            <person name="Nowka B."/>
            <person name="Rattei T."/>
            <person name="Spieck E."/>
            <person name="and Daims H."/>
        </authorList>
    </citation>
    <scope>NUCLEOTIDE SEQUENCE [LARGE SCALE GENOMIC DNA]</scope>
    <source>
        <strain evidence="1 2">3/211</strain>
    </source>
</reference>
<dbReference type="GO" id="GO:0016740">
    <property type="term" value="F:transferase activity"/>
    <property type="evidence" value="ECO:0007669"/>
    <property type="project" value="UniProtKB-KW"/>
</dbReference>
<organism evidence="1 2">
    <name type="scientific">Nitrospina gracilis (strain 3/211)</name>
    <dbReference type="NCBI Taxonomy" id="1266370"/>
    <lineage>
        <taxon>Bacteria</taxon>
        <taxon>Pseudomonadati</taxon>
        <taxon>Nitrospinota/Tectimicrobiota group</taxon>
        <taxon>Nitrospinota</taxon>
        <taxon>Nitrospinia</taxon>
        <taxon>Nitrospinales</taxon>
        <taxon>Nitrospinaceae</taxon>
        <taxon>Nitrospina</taxon>
    </lineage>
</organism>
<gene>
    <name evidence="1" type="ORF">NITGR_170010</name>
</gene>
<dbReference type="EMBL" id="CAQJ01000019">
    <property type="protein sequence ID" value="CCQ89753.1"/>
    <property type="molecule type" value="Genomic_DNA"/>
</dbReference>
<dbReference type="AlphaFoldDB" id="M1YH35"/>
<keyword evidence="2" id="KW-1185">Reference proteome</keyword>